<dbReference type="AlphaFoldDB" id="A0AAP0NS53"/>
<accession>A0AAP0NS53</accession>
<sequence length="141" mass="16911">MQLRVEFGFGEERELEYSYSDEEEFVSEEEIDGILFLYGDARRIDPIFFEEDFENFDEEPKFDSDGYDFVEDKLIFGEDGLVIEVVSLFEVPQELEEIAYSFFFSKAFNGGWRMHRSHGDFLWDGLFFAWISDLLHNLRFW</sequence>
<protein>
    <submittedName>
        <fullName evidence="1">Uncharacterized protein</fullName>
    </submittedName>
</protein>
<comment type="caution">
    <text evidence="1">The sequence shown here is derived from an EMBL/GenBank/DDBJ whole genome shotgun (WGS) entry which is preliminary data.</text>
</comment>
<dbReference type="Proteomes" id="UP001417504">
    <property type="component" value="Unassembled WGS sequence"/>
</dbReference>
<organism evidence="1 2">
    <name type="scientific">Stephania japonica</name>
    <dbReference type="NCBI Taxonomy" id="461633"/>
    <lineage>
        <taxon>Eukaryota</taxon>
        <taxon>Viridiplantae</taxon>
        <taxon>Streptophyta</taxon>
        <taxon>Embryophyta</taxon>
        <taxon>Tracheophyta</taxon>
        <taxon>Spermatophyta</taxon>
        <taxon>Magnoliopsida</taxon>
        <taxon>Ranunculales</taxon>
        <taxon>Menispermaceae</taxon>
        <taxon>Menispermoideae</taxon>
        <taxon>Cissampelideae</taxon>
        <taxon>Stephania</taxon>
    </lineage>
</organism>
<keyword evidence="2" id="KW-1185">Reference proteome</keyword>
<name>A0AAP0NS53_9MAGN</name>
<evidence type="ECO:0000313" key="2">
    <source>
        <dbReference type="Proteomes" id="UP001417504"/>
    </source>
</evidence>
<gene>
    <name evidence="1" type="ORF">Sjap_015071</name>
</gene>
<dbReference type="EMBL" id="JBBNAE010000006">
    <property type="protein sequence ID" value="KAK9116124.1"/>
    <property type="molecule type" value="Genomic_DNA"/>
</dbReference>
<reference evidence="1 2" key="1">
    <citation type="submission" date="2024-01" db="EMBL/GenBank/DDBJ databases">
        <title>Genome assemblies of Stephania.</title>
        <authorList>
            <person name="Yang L."/>
        </authorList>
    </citation>
    <scope>NUCLEOTIDE SEQUENCE [LARGE SCALE GENOMIC DNA]</scope>
    <source>
        <strain evidence="1">QJT</strain>
        <tissue evidence="1">Leaf</tissue>
    </source>
</reference>
<evidence type="ECO:0000313" key="1">
    <source>
        <dbReference type="EMBL" id="KAK9116124.1"/>
    </source>
</evidence>
<proteinExistence type="predicted"/>